<proteinExistence type="predicted"/>
<evidence type="ECO:0000259" key="2">
    <source>
        <dbReference type="Pfam" id="PF07510"/>
    </source>
</evidence>
<evidence type="ECO:0000256" key="1">
    <source>
        <dbReference type="SAM" id="SignalP"/>
    </source>
</evidence>
<protein>
    <submittedName>
        <fullName evidence="3">HNH endonuclease</fullName>
    </submittedName>
</protein>
<gene>
    <name evidence="3" type="ORF">IF129_03005</name>
</gene>
<keyword evidence="3" id="KW-0540">Nuclease</keyword>
<dbReference type="InterPro" id="IPR011089">
    <property type="entry name" value="GmrSD_C"/>
</dbReference>
<dbReference type="EMBL" id="JACXYU010000001">
    <property type="protein sequence ID" value="MBD3930545.1"/>
    <property type="molecule type" value="Genomic_DNA"/>
</dbReference>
<dbReference type="PANTHER" id="PTHR24094">
    <property type="entry name" value="SECRETED PROTEIN"/>
    <property type="match status" value="1"/>
</dbReference>
<dbReference type="RefSeq" id="WP_191207810.1">
    <property type="nucleotide sequence ID" value="NZ_BAABKL010000039.1"/>
</dbReference>
<comment type="caution">
    <text evidence="3">The sequence shown here is derived from an EMBL/GenBank/DDBJ whole genome shotgun (WGS) entry which is preliminary data.</text>
</comment>
<feature type="chain" id="PRO_5036813769" evidence="1">
    <location>
        <begin position="45"/>
        <end position="225"/>
    </location>
</feature>
<feature type="domain" description="GmrSD restriction endonucleases C-terminal" evidence="2">
    <location>
        <begin position="111"/>
        <end position="219"/>
    </location>
</feature>
<dbReference type="Proteomes" id="UP000632289">
    <property type="component" value="Unassembled WGS sequence"/>
</dbReference>
<sequence>MRRIRLSARPSRRYARHSRPVLATALALAGLGAGLVATAPTAQAAPPTPPSAATARTMLAGLTVDGEDSLSGYDRDLFPHWISQGDSCNTREIVLQRDGSGVVTDSECRAVSGRWYSQYDGVTLYDSSGIDIDHVVPLAEAWRSGAHSWSWSKRRSFANNLSAAQLIAVSASSNRSKGDRDPAEWLPRSAYHCLYARSWVWVKNNYAMKVDPAEKSALSAILNRC</sequence>
<evidence type="ECO:0000313" key="3">
    <source>
        <dbReference type="EMBL" id="MBD3930545.1"/>
    </source>
</evidence>
<keyword evidence="4" id="KW-1185">Reference proteome</keyword>
<keyword evidence="3" id="KW-0378">Hydrolase</keyword>
<dbReference type="GO" id="GO:0004519">
    <property type="term" value="F:endonuclease activity"/>
    <property type="evidence" value="ECO:0007669"/>
    <property type="project" value="UniProtKB-KW"/>
</dbReference>
<reference evidence="3" key="1">
    <citation type="submission" date="2020-09" db="EMBL/GenBank/DDBJ databases">
        <title>Secondary metabolite and genome analysis of marine Streptomyces chumphonensis KK1-2T.</title>
        <authorList>
            <person name="Phongsopitanun W."/>
            <person name="Kanchanasin P."/>
            <person name="Pittayakhajonwut P."/>
            <person name="Suwanborirux K."/>
            <person name="Tanasupawat S."/>
        </authorList>
    </citation>
    <scope>NUCLEOTIDE SEQUENCE</scope>
    <source>
        <strain evidence="3">KK1-2</strain>
    </source>
</reference>
<keyword evidence="3" id="KW-0255">Endonuclease</keyword>
<name>A0A927EWA1_9ACTN</name>
<accession>A0A927EWA1</accession>
<keyword evidence="1" id="KW-0732">Signal</keyword>
<dbReference type="AlphaFoldDB" id="A0A927EWA1"/>
<evidence type="ECO:0000313" key="4">
    <source>
        <dbReference type="Proteomes" id="UP000632289"/>
    </source>
</evidence>
<feature type="signal peptide" evidence="1">
    <location>
        <begin position="1"/>
        <end position="44"/>
    </location>
</feature>
<dbReference type="Pfam" id="PF07510">
    <property type="entry name" value="GmrSD_C"/>
    <property type="match status" value="1"/>
</dbReference>
<dbReference type="PANTHER" id="PTHR24094:SF15">
    <property type="entry name" value="AMP-DEPENDENT SYNTHETASE_LIGASE DOMAIN-CONTAINING PROTEIN-RELATED"/>
    <property type="match status" value="1"/>
</dbReference>
<organism evidence="3 4">
    <name type="scientific">Streptomyces chumphonensis</name>
    <dbReference type="NCBI Taxonomy" id="1214925"/>
    <lineage>
        <taxon>Bacteria</taxon>
        <taxon>Bacillati</taxon>
        <taxon>Actinomycetota</taxon>
        <taxon>Actinomycetes</taxon>
        <taxon>Kitasatosporales</taxon>
        <taxon>Streptomycetaceae</taxon>
        <taxon>Streptomyces</taxon>
    </lineage>
</organism>